<gene>
    <name evidence="2" type="ORF">Sste5346_009780</name>
</gene>
<reference evidence="2 3" key="1">
    <citation type="journal article" date="2024" name="IMA Fungus">
        <title>IMA Genome - F19 : A genome assembly and annotation guide to empower mycologists, including annotated draft genome sequences of Ceratocystis pirilliformis, Diaporthe australafricana, Fusarium ophioides, Paecilomyces lecythidis, and Sporothrix stenoceras.</title>
        <authorList>
            <person name="Aylward J."/>
            <person name="Wilson A.M."/>
            <person name="Visagie C.M."/>
            <person name="Spraker J."/>
            <person name="Barnes I."/>
            <person name="Buitendag C."/>
            <person name="Ceriani C."/>
            <person name="Del Mar Angel L."/>
            <person name="du Plessis D."/>
            <person name="Fuchs T."/>
            <person name="Gasser K."/>
            <person name="Kramer D."/>
            <person name="Li W."/>
            <person name="Munsamy K."/>
            <person name="Piso A."/>
            <person name="Price J.L."/>
            <person name="Sonnekus B."/>
            <person name="Thomas C."/>
            <person name="van der Nest A."/>
            <person name="van Dijk A."/>
            <person name="van Heerden A."/>
            <person name="van Vuuren N."/>
            <person name="Yilmaz N."/>
            <person name="Duong T.A."/>
            <person name="van der Merwe N.A."/>
            <person name="Wingfield M.J."/>
            <person name="Wingfield B.D."/>
        </authorList>
    </citation>
    <scope>NUCLEOTIDE SEQUENCE [LARGE SCALE GENOMIC DNA]</scope>
    <source>
        <strain evidence="2 3">CMW 5346</strain>
    </source>
</reference>
<evidence type="ECO:0000313" key="3">
    <source>
        <dbReference type="Proteomes" id="UP001583186"/>
    </source>
</evidence>
<comment type="caution">
    <text evidence="2">The sequence shown here is derived from an EMBL/GenBank/DDBJ whole genome shotgun (WGS) entry which is preliminary data.</text>
</comment>
<dbReference type="Proteomes" id="UP001583186">
    <property type="component" value="Unassembled WGS sequence"/>
</dbReference>
<feature type="region of interest" description="Disordered" evidence="1">
    <location>
        <begin position="175"/>
        <end position="196"/>
    </location>
</feature>
<organism evidence="2 3">
    <name type="scientific">Sporothrix stenoceras</name>
    <dbReference type="NCBI Taxonomy" id="5173"/>
    <lineage>
        <taxon>Eukaryota</taxon>
        <taxon>Fungi</taxon>
        <taxon>Dikarya</taxon>
        <taxon>Ascomycota</taxon>
        <taxon>Pezizomycotina</taxon>
        <taxon>Sordariomycetes</taxon>
        <taxon>Sordariomycetidae</taxon>
        <taxon>Ophiostomatales</taxon>
        <taxon>Ophiostomataceae</taxon>
        <taxon>Sporothrix</taxon>
    </lineage>
</organism>
<sequence length="289" mass="32410">MCRETVVRWSCGHHIRTFKACREAVPRSGKKPSVGGEKERVLYKEAVMPPNTVRAGNATFWPCKNDFQSHTSVDPPQIPFCYRKCVPDYWTCCKCQIVTPFGTQSRKENGKRHISSSGRLRRLAPAFTVANGSDVLQTTDVCSELQDEEYDFVDVGSDGSDDNSTLSWEEILSGCQSGDDDKEEEDGNNHDDNTPEASLSELHNILAEMDDTVSPLPGDMPTRPDAGCGHMRCKKCVIWRRCLCKCMCPHLIPATRHHCSVCVQSGCNAIKRNNLKAYIRAKIHAEWKQ</sequence>
<accession>A0ABR3YIT4</accession>
<dbReference type="EMBL" id="JAWCUI010000100">
    <property type="protein sequence ID" value="KAL1888093.1"/>
    <property type="molecule type" value="Genomic_DNA"/>
</dbReference>
<evidence type="ECO:0000256" key="1">
    <source>
        <dbReference type="SAM" id="MobiDB-lite"/>
    </source>
</evidence>
<proteinExistence type="predicted"/>
<name>A0ABR3YIT4_9PEZI</name>
<protein>
    <submittedName>
        <fullName evidence="2">Uncharacterized protein</fullName>
    </submittedName>
</protein>
<keyword evidence="3" id="KW-1185">Reference proteome</keyword>
<evidence type="ECO:0000313" key="2">
    <source>
        <dbReference type="EMBL" id="KAL1888093.1"/>
    </source>
</evidence>